<dbReference type="EMBL" id="BMHA01000006">
    <property type="protein sequence ID" value="GGI06644.1"/>
    <property type="molecule type" value="Genomic_DNA"/>
</dbReference>
<accession>A0A8J3EXW4</accession>
<dbReference type="Gene3D" id="3.90.1300.10">
    <property type="entry name" value="Amidase signature (AS) domain"/>
    <property type="match status" value="1"/>
</dbReference>
<dbReference type="Proteomes" id="UP000650511">
    <property type="component" value="Unassembled WGS sequence"/>
</dbReference>
<sequence length="184" mass="20163">MLRVAGHAVNHAEPPHHPAVLPAVLARWTQGAAQDVELLGIDEARLQPRTARHVALGRAMARRLPVRDEQARDWQQRLDGLFARYDVLVLPTLAHDPPGAHAWHTRSWLANAAANLWAYPLTSAFNLADVPVAAVPLGTHRGRPLSVQVVAAQGREDLVLAVAAQLERQRPWTRHAPGWGVPTS</sequence>
<reference evidence="2" key="1">
    <citation type="journal article" date="2014" name="Int. J. Syst. Evol. Microbiol.">
        <title>Complete genome sequence of Corynebacterium casei LMG S-19264T (=DSM 44701T), isolated from a smear-ripened cheese.</title>
        <authorList>
            <consortium name="US DOE Joint Genome Institute (JGI-PGF)"/>
            <person name="Walter F."/>
            <person name="Albersmeier A."/>
            <person name="Kalinowski J."/>
            <person name="Ruckert C."/>
        </authorList>
    </citation>
    <scope>NUCLEOTIDE SEQUENCE</scope>
    <source>
        <strain evidence="2">CGMCC 1.14988</strain>
    </source>
</reference>
<dbReference type="InterPro" id="IPR023631">
    <property type="entry name" value="Amidase_dom"/>
</dbReference>
<reference evidence="2" key="2">
    <citation type="submission" date="2020-09" db="EMBL/GenBank/DDBJ databases">
        <authorList>
            <person name="Sun Q."/>
            <person name="Zhou Y."/>
        </authorList>
    </citation>
    <scope>NUCLEOTIDE SEQUENCE</scope>
    <source>
        <strain evidence="2">CGMCC 1.14988</strain>
    </source>
</reference>
<evidence type="ECO:0000313" key="3">
    <source>
        <dbReference type="Proteomes" id="UP000650511"/>
    </source>
</evidence>
<dbReference type="PANTHER" id="PTHR43372">
    <property type="entry name" value="FATTY-ACID AMIDE HYDROLASE"/>
    <property type="match status" value="1"/>
</dbReference>
<dbReference type="Pfam" id="PF01425">
    <property type="entry name" value="Amidase"/>
    <property type="match status" value="1"/>
</dbReference>
<dbReference type="InterPro" id="IPR052739">
    <property type="entry name" value="FAAH2"/>
</dbReference>
<evidence type="ECO:0000313" key="2">
    <source>
        <dbReference type="EMBL" id="GGI06644.1"/>
    </source>
</evidence>
<dbReference type="InterPro" id="IPR036928">
    <property type="entry name" value="AS_sf"/>
</dbReference>
<evidence type="ECO:0000259" key="1">
    <source>
        <dbReference type="Pfam" id="PF01425"/>
    </source>
</evidence>
<gene>
    <name evidence="2" type="ORF">GCM10011354_20120</name>
</gene>
<protein>
    <recommendedName>
        <fullName evidence="1">Amidase domain-containing protein</fullName>
    </recommendedName>
</protein>
<proteinExistence type="predicted"/>
<dbReference type="GO" id="GO:0012505">
    <property type="term" value="C:endomembrane system"/>
    <property type="evidence" value="ECO:0007669"/>
    <property type="project" value="TreeGrafter"/>
</dbReference>
<comment type="caution">
    <text evidence="2">The sequence shown here is derived from an EMBL/GenBank/DDBJ whole genome shotgun (WGS) entry which is preliminary data.</text>
</comment>
<feature type="domain" description="Amidase" evidence="1">
    <location>
        <begin position="2"/>
        <end position="160"/>
    </location>
</feature>
<dbReference type="AlphaFoldDB" id="A0A8J3EXW4"/>
<dbReference type="PANTHER" id="PTHR43372:SF4">
    <property type="entry name" value="FATTY-ACID AMIDE HYDROLASE 2"/>
    <property type="match status" value="1"/>
</dbReference>
<name>A0A8J3EXW4_9ACTN</name>
<dbReference type="SUPFAM" id="SSF75304">
    <property type="entry name" value="Amidase signature (AS) enzymes"/>
    <property type="match status" value="1"/>
</dbReference>
<keyword evidence="3" id="KW-1185">Reference proteome</keyword>
<organism evidence="2 3">
    <name type="scientific">Egicoccus halophilus</name>
    <dbReference type="NCBI Taxonomy" id="1670830"/>
    <lineage>
        <taxon>Bacteria</taxon>
        <taxon>Bacillati</taxon>
        <taxon>Actinomycetota</taxon>
        <taxon>Nitriliruptoria</taxon>
        <taxon>Egicoccales</taxon>
        <taxon>Egicoccaceae</taxon>
        <taxon>Egicoccus</taxon>
    </lineage>
</organism>